<reference evidence="1" key="1">
    <citation type="submission" date="2022-07" db="EMBL/GenBank/DDBJ databases">
        <authorList>
            <person name="Macas J."/>
            <person name="Novak P."/>
            <person name="Neumann P."/>
        </authorList>
    </citation>
    <scope>NUCLEOTIDE SEQUENCE</scope>
</reference>
<evidence type="ECO:0000313" key="2">
    <source>
        <dbReference type="Proteomes" id="UP001152484"/>
    </source>
</evidence>
<dbReference type="OrthoDB" id="17536at2759"/>
<comment type="caution">
    <text evidence="1">The sequence shown here is derived from an EMBL/GenBank/DDBJ whole genome shotgun (WGS) entry which is preliminary data.</text>
</comment>
<organism evidence="1 2">
    <name type="scientific">Cuscuta europaea</name>
    <name type="common">European dodder</name>
    <dbReference type="NCBI Taxonomy" id="41803"/>
    <lineage>
        <taxon>Eukaryota</taxon>
        <taxon>Viridiplantae</taxon>
        <taxon>Streptophyta</taxon>
        <taxon>Embryophyta</taxon>
        <taxon>Tracheophyta</taxon>
        <taxon>Spermatophyta</taxon>
        <taxon>Magnoliopsida</taxon>
        <taxon>eudicotyledons</taxon>
        <taxon>Gunneridae</taxon>
        <taxon>Pentapetalae</taxon>
        <taxon>asterids</taxon>
        <taxon>lamiids</taxon>
        <taxon>Solanales</taxon>
        <taxon>Convolvulaceae</taxon>
        <taxon>Cuscuteae</taxon>
        <taxon>Cuscuta</taxon>
        <taxon>Cuscuta subgen. Cuscuta</taxon>
    </lineage>
</organism>
<dbReference type="EMBL" id="CAMAPE010000080">
    <property type="protein sequence ID" value="CAH9119702.1"/>
    <property type="molecule type" value="Genomic_DNA"/>
</dbReference>
<proteinExistence type="predicted"/>
<protein>
    <submittedName>
        <fullName evidence="1">Uncharacterized protein</fullName>
    </submittedName>
</protein>
<dbReference type="Proteomes" id="UP001152484">
    <property type="component" value="Unassembled WGS sequence"/>
</dbReference>
<accession>A0A9P1A2W6</accession>
<sequence length="263" mass="29191">MEDILTEIPPPSRFFLEDLNNFAPRSPPLPSPFLLFATPNPEKYSHPSLLIIGMSFPSTHFFHHVSSKTLVGTLILPETLLSGNSIVPSLKDKSCNIYALHHADKLVMVASVQYPINAERSHAVAKLLVGQKIKPDRVLVLDTIQSRNFRGKLPPDETLMFKLESSLERKDSELVKGLDYFPSGSVVDGLAAALLGRCEMDKIRGTVWVSWPETGGPVTLAVKSHLLKNYLPGMDHTSADKGKSDFSWTGRTKDYLLDSDMYT</sequence>
<dbReference type="PANTHER" id="PTHR37227">
    <property type="entry name" value="OS01G0219000 PROTEIN"/>
    <property type="match status" value="1"/>
</dbReference>
<dbReference type="AlphaFoldDB" id="A0A9P1A2W6"/>
<name>A0A9P1A2W6_CUSEU</name>
<keyword evidence="2" id="KW-1185">Reference proteome</keyword>
<dbReference type="PANTHER" id="PTHR37227:SF2">
    <property type="entry name" value="OS01G0219000 PROTEIN"/>
    <property type="match status" value="1"/>
</dbReference>
<gene>
    <name evidence="1" type="ORF">CEURO_LOCUS22454</name>
</gene>
<evidence type="ECO:0000313" key="1">
    <source>
        <dbReference type="EMBL" id="CAH9119702.1"/>
    </source>
</evidence>